<dbReference type="EMBL" id="CP157484">
    <property type="protein sequence ID" value="XBO40456.1"/>
    <property type="molecule type" value="Genomic_DNA"/>
</dbReference>
<proteinExistence type="predicted"/>
<protein>
    <submittedName>
        <fullName evidence="2">Uncharacterized protein</fullName>
    </submittedName>
</protein>
<reference evidence="2" key="1">
    <citation type="submission" date="2024-05" db="EMBL/GenBank/DDBJ databases">
        <authorList>
            <person name="Kim S."/>
            <person name="Heo J."/>
            <person name="Choi H."/>
            <person name="Choi Y."/>
            <person name="Kwon S.-W."/>
            <person name="Kim Y."/>
        </authorList>
    </citation>
    <scope>NUCLEOTIDE SEQUENCE</scope>
    <source>
        <strain evidence="2">KACC 23698</strain>
    </source>
</reference>
<sequence length="131" mass="13632">MPWLTEDCGPAPGDVAPVEPPIDPVTPVEPVVPVEPVEREPVESEPVDPTEVPIAPGAVPRGPVETPTALGADVAPVVPTPTIPAGAPRLPAGLESEPVTSVEEWTPGRPTTDCPSQLQSARPPRWISVQL</sequence>
<evidence type="ECO:0000313" key="2">
    <source>
        <dbReference type="EMBL" id="XBO40456.1"/>
    </source>
</evidence>
<evidence type="ECO:0000256" key="1">
    <source>
        <dbReference type="SAM" id="MobiDB-lite"/>
    </source>
</evidence>
<feature type="region of interest" description="Disordered" evidence="1">
    <location>
        <begin position="1"/>
        <end position="68"/>
    </location>
</feature>
<feature type="region of interest" description="Disordered" evidence="1">
    <location>
        <begin position="82"/>
        <end position="131"/>
    </location>
</feature>
<dbReference type="AlphaFoldDB" id="A0AAU7JJ80"/>
<accession>A0AAU7JJ80</accession>
<name>A0AAU7JJ80_9HYPH</name>
<gene>
    <name evidence="2" type="ORF">ABEG18_06730</name>
</gene>
<dbReference type="RefSeq" id="WP_406857316.1">
    <property type="nucleotide sequence ID" value="NZ_CP157484.1"/>
</dbReference>
<organism evidence="2">
    <name type="scientific">Alsobacter sp. KACC 23698</name>
    <dbReference type="NCBI Taxonomy" id="3149229"/>
    <lineage>
        <taxon>Bacteria</taxon>
        <taxon>Pseudomonadati</taxon>
        <taxon>Pseudomonadota</taxon>
        <taxon>Alphaproteobacteria</taxon>
        <taxon>Hyphomicrobiales</taxon>
        <taxon>Alsobacteraceae</taxon>
        <taxon>Alsobacter</taxon>
    </lineage>
</organism>
<feature type="compositionally biased region" description="Low complexity" evidence="1">
    <location>
        <begin position="25"/>
        <end position="35"/>
    </location>
</feature>